<name>A0A3G8M121_9HYPH</name>
<evidence type="ECO:0000256" key="11">
    <source>
        <dbReference type="ARBA" id="ARBA00023136"/>
    </source>
</evidence>
<dbReference type="GO" id="GO:0032025">
    <property type="term" value="P:response to cobalt ion"/>
    <property type="evidence" value="ECO:0007669"/>
    <property type="project" value="TreeGrafter"/>
</dbReference>
<dbReference type="GO" id="GO:0010045">
    <property type="term" value="P:response to nickel cation"/>
    <property type="evidence" value="ECO:0007669"/>
    <property type="project" value="TreeGrafter"/>
</dbReference>
<keyword evidence="10" id="KW-0921">Nickel transport</keyword>
<dbReference type="PANTHER" id="PTHR40659">
    <property type="entry name" value="NICKEL/COBALT EFFLUX SYSTEM RCNA"/>
    <property type="match status" value="1"/>
</dbReference>
<feature type="transmembrane region" description="Helical" evidence="13">
    <location>
        <begin position="7"/>
        <end position="27"/>
    </location>
</feature>
<keyword evidence="7 13" id="KW-0812">Transmembrane</keyword>
<dbReference type="Pfam" id="PF03824">
    <property type="entry name" value="NicO"/>
    <property type="match status" value="2"/>
</dbReference>
<evidence type="ECO:0000256" key="9">
    <source>
        <dbReference type="ARBA" id="ARBA00023065"/>
    </source>
</evidence>
<evidence type="ECO:0000256" key="12">
    <source>
        <dbReference type="ARBA" id="ARBA00023285"/>
    </source>
</evidence>
<comment type="subcellular location">
    <subcellularLocation>
        <location evidence="2 13">Cell membrane</location>
        <topology evidence="2 13">Multi-pass membrane protein</topology>
    </subcellularLocation>
</comment>
<dbReference type="PANTHER" id="PTHR40659:SF1">
    <property type="entry name" value="NICKEL_COBALT EFFLUX SYSTEM RCNA"/>
    <property type="match status" value="1"/>
</dbReference>
<keyword evidence="6" id="KW-0533">Nickel</keyword>
<keyword evidence="5" id="KW-1003">Cell membrane</keyword>
<dbReference type="InterPro" id="IPR051224">
    <property type="entry name" value="NiCoT_RcnA"/>
</dbReference>
<feature type="transmembrane region" description="Helical" evidence="13">
    <location>
        <begin position="306"/>
        <end position="326"/>
    </location>
</feature>
<comment type="similarity">
    <text evidence="13">Belongs to the NiCoT transporter (TC 2.A.52) family.</text>
</comment>
<evidence type="ECO:0000256" key="13">
    <source>
        <dbReference type="RuleBase" id="RU362101"/>
    </source>
</evidence>
<evidence type="ECO:0000313" key="15">
    <source>
        <dbReference type="Proteomes" id="UP000273982"/>
    </source>
</evidence>
<dbReference type="RefSeq" id="WP_124737486.1">
    <property type="nucleotide sequence ID" value="NZ_CP034086.1"/>
</dbReference>
<proteinExistence type="inferred from homology"/>
<keyword evidence="4 13" id="KW-0813">Transport</keyword>
<dbReference type="GO" id="GO:0046583">
    <property type="term" value="F:monoatomic cation efflux transmembrane transporter activity"/>
    <property type="evidence" value="ECO:0007669"/>
    <property type="project" value="TreeGrafter"/>
</dbReference>
<keyword evidence="11 13" id="KW-0472">Membrane</keyword>
<protein>
    <recommendedName>
        <fullName evidence="13">Nickel/cobalt efflux system</fullName>
    </recommendedName>
</protein>
<feature type="transmembrane region" description="Helical" evidence="13">
    <location>
        <begin position="116"/>
        <end position="141"/>
    </location>
</feature>
<evidence type="ECO:0000256" key="8">
    <source>
        <dbReference type="ARBA" id="ARBA00022989"/>
    </source>
</evidence>
<dbReference type="GO" id="GO:0006824">
    <property type="term" value="P:cobalt ion transport"/>
    <property type="evidence" value="ECO:0007669"/>
    <property type="project" value="UniProtKB-KW"/>
</dbReference>
<gene>
    <name evidence="14" type="ORF">EHO51_02035</name>
</gene>
<keyword evidence="12" id="KW-0170">Cobalt</keyword>
<keyword evidence="3" id="KW-0171">Cobalt transport</keyword>
<dbReference type="GO" id="GO:0005886">
    <property type="term" value="C:plasma membrane"/>
    <property type="evidence" value="ECO:0007669"/>
    <property type="project" value="UniProtKB-SubCell"/>
</dbReference>
<evidence type="ECO:0000256" key="2">
    <source>
        <dbReference type="ARBA" id="ARBA00004651"/>
    </source>
</evidence>
<keyword evidence="9" id="KW-0406">Ion transport</keyword>
<evidence type="ECO:0000256" key="5">
    <source>
        <dbReference type="ARBA" id="ARBA00022475"/>
    </source>
</evidence>
<feature type="transmembrane region" description="Helical" evidence="13">
    <location>
        <begin position="75"/>
        <end position="96"/>
    </location>
</feature>
<accession>A0A3G8M121</accession>
<evidence type="ECO:0000313" key="14">
    <source>
        <dbReference type="EMBL" id="AZG75616.1"/>
    </source>
</evidence>
<evidence type="ECO:0000256" key="6">
    <source>
        <dbReference type="ARBA" id="ARBA00022596"/>
    </source>
</evidence>
<feature type="transmembrane region" description="Helical" evidence="13">
    <location>
        <begin position="229"/>
        <end position="250"/>
    </location>
</feature>
<reference evidence="14 15" key="1">
    <citation type="submission" date="2018-11" db="EMBL/GenBank/DDBJ databases">
        <title>Genome squencing of methanotrophic bacteria isolated from alkaline groundwater in Korea.</title>
        <authorList>
            <person name="Nguyen L.N."/>
        </authorList>
    </citation>
    <scope>NUCLEOTIDE SEQUENCE [LARGE SCALE GENOMIC DNA]</scope>
    <source>
        <strain evidence="14 15">GW6</strain>
    </source>
</reference>
<evidence type="ECO:0000256" key="3">
    <source>
        <dbReference type="ARBA" id="ARBA00022426"/>
    </source>
</evidence>
<evidence type="ECO:0000256" key="4">
    <source>
        <dbReference type="ARBA" id="ARBA00022448"/>
    </source>
</evidence>
<organism evidence="14 15">
    <name type="scientific">Methylocystis rosea</name>
    <dbReference type="NCBI Taxonomy" id="173366"/>
    <lineage>
        <taxon>Bacteria</taxon>
        <taxon>Pseudomonadati</taxon>
        <taxon>Pseudomonadota</taxon>
        <taxon>Alphaproteobacteria</taxon>
        <taxon>Hyphomicrobiales</taxon>
        <taxon>Methylocystaceae</taxon>
        <taxon>Methylocystis</taxon>
    </lineage>
</organism>
<evidence type="ECO:0000256" key="10">
    <source>
        <dbReference type="ARBA" id="ARBA00023112"/>
    </source>
</evidence>
<dbReference type="EMBL" id="CP034086">
    <property type="protein sequence ID" value="AZG75616.1"/>
    <property type="molecule type" value="Genomic_DNA"/>
</dbReference>
<dbReference type="AlphaFoldDB" id="A0A3G8M121"/>
<dbReference type="KEGG" id="mros:EHO51_02035"/>
<dbReference type="GO" id="GO:0015099">
    <property type="term" value="F:nickel cation transmembrane transporter activity"/>
    <property type="evidence" value="ECO:0007669"/>
    <property type="project" value="UniProtKB-UniRule"/>
</dbReference>
<dbReference type="Proteomes" id="UP000273982">
    <property type="component" value="Chromosome"/>
</dbReference>
<feature type="transmembrane region" description="Helical" evidence="13">
    <location>
        <begin position="256"/>
        <end position="285"/>
    </location>
</feature>
<dbReference type="InterPro" id="IPR011541">
    <property type="entry name" value="Ni/Co_transpt_high_affinity"/>
</dbReference>
<evidence type="ECO:0000256" key="7">
    <source>
        <dbReference type="ARBA" id="ARBA00022692"/>
    </source>
</evidence>
<evidence type="ECO:0000256" key="1">
    <source>
        <dbReference type="ARBA" id="ARBA00002510"/>
    </source>
</evidence>
<sequence length="334" mass="33404">MKIGQRVVWLGVTAAAMALIAASSAWGAPRHPFAVGAQESTAAATGIAGLILAWQSKFHAELHAAVRALKTDPSAFFALAAATFAYGAFHAAGPGHGKAVLASYMLANETALRRGLLLAALAALLQGVVAIAVVGAAAMFFRATANQMSDATRLIELASYAAVAALGARLAWVKGHALAAAVRMPAIAPTARGFICEAIDDPTHVHDATCRHAPDPSTLGGPKFRLADAAATVVAAGLRPCSGAILVLVFTLSQGLFAAGAGAVIAMSAGTAITTGALAATAVYAKSAAVRFGAKDSRRAVIIARGGEFIAAVLVLALGVSLLFGLGPAPPGTA</sequence>
<keyword evidence="8 13" id="KW-1133">Transmembrane helix</keyword>
<comment type="function">
    <text evidence="1">Efflux system for nickel and cobalt.</text>
</comment>